<dbReference type="Gene3D" id="3.40.50.720">
    <property type="entry name" value="NAD(P)-binding Rossmann-like Domain"/>
    <property type="match status" value="1"/>
</dbReference>
<dbReference type="Pfam" id="PF00106">
    <property type="entry name" value="adh_short"/>
    <property type="match status" value="1"/>
</dbReference>
<dbReference type="PANTHER" id="PTHR43008">
    <property type="entry name" value="BENZIL REDUCTASE"/>
    <property type="match status" value="1"/>
</dbReference>
<dbReference type="PRINTS" id="PR00081">
    <property type="entry name" value="GDHRDH"/>
</dbReference>
<dbReference type="Proteomes" id="UP001214250">
    <property type="component" value="Chromosome 1"/>
</dbReference>
<dbReference type="InterPro" id="IPR001303">
    <property type="entry name" value="Aldolase_II/adducin_N"/>
</dbReference>
<dbReference type="NCBIfam" id="TIGR02632">
    <property type="entry name" value="RhaD_aldol-ADH"/>
    <property type="match status" value="1"/>
</dbReference>
<keyword evidence="5" id="KW-1185">Reference proteome</keyword>
<evidence type="ECO:0000259" key="3">
    <source>
        <dbReference type="SMART" id="SM01007"/>
    </source>
</evidence>
<sequence>MSKFSPKEFKHVNYNWDDAVAASLQGVEELVYRSNVLGDDQRVTNTGGGNTSAKIMEIDPLTGESVEVLWVKGSGGDIRTAKKENFSSLYQGKLDALDDAYQNFDVKGYKTAGEDAMIGMYKHCTFCLNPRASSIDTPLHSMIAEKHVDHLHPNSVIAVASCKDQELLAEKIWGGKMGYIPWMRPGWEAAKKCEDIYKGDSDLLGILMGQHGHTNWSSESKSCYETSLWVIETAARYIEEHDKGAMTFGGARVESLSESDRKDLLAQFLPTARGLLSNKVKFIGTVQTDDQALRFVNSVDAQRLAKLGTSCPDHFLRTKIQPLYLDFDPANDDFDTLVAKFNEGLEQYRIDYKAYYDACKRDNSPAMRDPSPTVILIPGVGIIGWGKNKSESRVTTEFYNCAIEVMRGAEAISEYTALPQQEAFDIEYWELEEAKLQRMPAEKEFARNVVVVVGAGSGIGKSTAHRMAKEGAHVVCVDLNADAAQETADELLAIYGQGIGVAGTGISNCGPAIALEGNITSRESVQDMYKQIILAYGGIDNVIVTAGIFVPSDTAGYIPDEKWGLTFDINVKGLFIVADEGNKIWKQQGLKGSLVLTTSVNAAVAKRGSFAYDTSKAAANHLVRELAVDMAPLVRVNGLAPATVVKGSSMFPRDRVIGSLAKYNLEYSEEWETEKLRNTLAEFYAKRTLTQEPITPEDQAEAAYVLASNKLSKSTGQIISVDGGLHEAFLR</sequence>
<dbReference type="SUPFAM" id="SSF53639">
    <property type="entry name" value="AraD/HMP-PK domain-like"/>
    <property type="match status" value="1"/>
</dbReference>
<dbReference type="SMART" id="SM01007">
    <property type="entry name" value="Aldolase_II"/>
    <property type="match status" value="1"/>
</dbReference>
<dbReference type="Pfam" id="PF00596">
    <property type="entry name" value="Aldolase_II"/>
    <property type="match status" value="1"/>
</dbReference>
<organism evidence="4 5">
    <name type="scientific">Lentisphaera profundi</name>
    <dbReference type="NCBI Taxonomy" id="1658616"/>
    <lineage>
        <taxon>Bacteria</taxon>
        <taxon>Pseudomonadati</taxon>
        <taxon>Lentisphaerota</taxon>
        <taxon>Lentisphaeria</taxon>
        <taxon>Lentisphaerales</taxon>
        <taxon>Lentisphaeraceae</taxon>
        <taxon>Lentisphaera</taxon>
    </lineage>
</organism>
<accession>A0ABY7VVP8</accession>
<dbReference type="NCBIfam" id="NF006189">
    <property type="entry name" value="PRK08324.1-3"/>
    <property type="match status" value="1"/>
</dbReference>
<reference evidence="4 5" key="1">
    <citation type="submission" date="2023-02" db="EMBL/GenBank/DDBJ databases">
        <title>Genome sequence of Lentisphaera profundi SAORIC-696.</title>
        <authorList>
            <person name="Kim e."/>
            <person name="Cho J.-C."/>
            <person name="Choi A."/>
            <person name="Kang I."/>
        </authorList>
    </citation>
    <scope>NUCLEOTIDE SEQUENCE [LARGE SCALE GENOMIC DNA]</scope>
    <source>
        <strain evidence="4 5">SAORIC-696</strain>
    </source>
</reference>
<feature type="domain" description="Class II aldolase/adducin N-terminal" evidence="3">
    <location>
        <begin position="29"/>
        <end position="238"/>
    </location>
</feature>
<evidence type="ECO:0000256" key="2">
    <source>
        <dbReference type="ARBA" id="ARBA00023002"/>
    </source>
</evidence>
<dbReference type="InterPro" id="IPR036409">
    <property type="entry name" value="Aldolase_II/adducin_N_sf"/>
</dbReference>
<dbReference type="RefSeq" id="WP_274151583.1">
    <property type="nucleotide sequence ID" value="NZ_CP117811.1"/>
</dbReference>
<protein>
    <submittedName>
        <fullName evidence="4">Bifunctional rhamnulose-1-phosphate aldolase/short-chain dehydrogenase</fullName>
    </submittedName>
</protein>
<dbReference type="EMBL" id="CP117811">
    <property type="protein sequence ID" value="WDE97285.1"/>
    <property type="molecule type" value="Genomic_DNA"/>
</dbReference>
<comment type="similarity">
    <text evidence="1">Belongs to the short-chain dehydrogenases/reductases (SDR) family.</text>
</comment>
<evidence type="ECO:0000313" key="4">
    <source>
        <dbReference type="EMBL" id="WDE97285.1"/>
    </source>
</evidence>
<dbReference type="InterPro" id="IPR002347">
    <property type="entry name" value="SDR_fam"/>
</dbReference>
<gene>
    <name evidence="4" type="ORF">PQO03_04880</name>
</gene>
<proteinExistence type="inferred from homology"/>
<dbReference type="InterPro" id="IPR013454">
    <property type="entry name" value="Bifunc_RhaD/ADH"/>
</dbReference>
<evidence type="ECO:0000313" key="5">
    <source>
        <dbReference type="Proteomes" id="UP001214250"/>
    </source>
</evidence>
<evidence type="ECO:0000256" key="1">
    <source>
        <dbReference type="ARBA" id="ARBA00006484"/>
    </source>
</evidence>
<keyword evidence="2" id="KW-0560">Oxidoreductase</keyword>
<dbReference type="InterPro" id="IPR036291">
    <property type="entry name" value="NAD(P)-bd_dom_sf"/>
</dbReference>
<dbReference type="SUPFAM" id="SSF51735">
    <property type="entry name" value="NAD(P)-binding Rossmann-fold domains"/>
    <property type="match status" value="1"/>
</dbReference>
<dbReference type="PANTHER" id="PTHR43008:SF4">
    <property type="entry name" value="CHAIN DEHYDROGENASE, PUTATIVE (AFU_ORTHOLOGUE AFUA_4G08710)-RELATED"/>
    <property type="match status" value="1"/>
</dbReference>
<dbReference type="Gene3D" id="3.40.225.10">
    <property type="entry name" value="Class II aldolase/adducin N-terminal domain"/>
    <property type="match status" value="1"/>
</dbReference>
<name>A0ABY7VVP8_9BACT</name>